<dbReference type="RefSeq" id="WP_247028461.1">
    <property type="nucleotide sequence ID" value="NZ_JALKCH010000005.1"/>
</dbReference>
<dbReference type="Proteomes" id="UP001203284">
    <property type="component" value="Unassembled WGS sequence"/>
</dbReference>
<evidence type="ECO:0000259" key="11">
    <source>
        <dbReference type="PROSITE" id="PS50113"/>
    </source>
</evidence>
<dbReference type="Pfam" id="PF00072">
    <property type="entry name" value="Response_reg"/>
    <property type="match status" value="1"/>
</dbReference>
<dbReference type="Gene3D" id="3.30.450.40">
    <property type="match status" value="1"/>
</dbReference>
<comment type="catalytic activity">
    <reaction evidence="1">
        <text>ATP + protein L-histidine = ADP + protein N-phospho-L-histidine.</text>
        <dbReference type="EC" id="2.7.13.3"/>
    </reaction>
</comment>
<keyword evidence="13" id="KW-1185">Reference proteome</keyword>
<evidence type="ECO:0000256" key="1">
    <source>
        <dbReference type="ARBA" id="ARBA00000085"/>
    </source>
</evidence>
<dbReference type="InterPro" id="IPR001789">
    <property type="entry name" value="Sig_transdc_resp-reg_receiver"/>
</dbReference>
<dbReference type="SMART" id="SM00387">
    <property type="entry name" value="HATPase_c"/>
    <property type="match status" value="1"/>
</dbReference>
<accession>A0ABT0DAI3</accession>
<dbReference type="InterPro" id="IPR013655">
    <property type="entry name" value="PAS_fold_3"/>
</dbReference>
<dbReference type="SMART" id="SM00091">
    <property type="entry name" value="PAS"/>
    <property type="match status" value="2"/>
</dbReference>
<dbReference type="InterPro" id="IPR003661">
    <property type="entry name" value="HisK_dim/P_dom"/>
</dbReference>
<dbReference type="InterPro" id="IPR036097">
    <property type="entry name" value="HisK_dim/P_sf"/>
</dbReference>
<dbReference type="Pfam" id="PF02518">
    <property type="entry name" value="HATPase_c"/>
    <property type="match status" value="1"/>
</dbReference>
<evidence type="ECO:0000259" key="8">
    <source>
        <dbReference type="PROSITE" id="PS50109"/>
    </source>
</evidence>
<proteinExistence type="predicted"/>
<dbReference type="Gene3D" id="3.30.450.20">
    <property type="entry name" value="PAS domain"/>
    <property type="match status" value="3"/>
</dbReference>
<dbReference type="PANTHER" id="PTHR43065:SF49">
    <property type="entry name" value="HISTIDINE KINASE"/>
    <property type="match status" value="1"/>
</dbReference>
<evidence type="ECO:0000259" key="9">
    <source>
        <dbReference type="PROSITE" id="PS50110"/>
    </source>
</evidence>
<evidence type="ECO:0000313" key="13">
    <source>
        <dbReference type="Proteomes" id="UP001203284"/>
    </source>
</evidence>
<organism evidence="12 13">
    <name type="scientific">Ancylobacter crimeensis</name>
    <dbReference type="NCBI Taxonomy" id="2579147"/>
    <lineage>
        <taxon>Bacteria</taxon>
        <taxon>Pseudomonadati</taxon>
        <taxon>Pseudomonadota</taxon>
        <taxon>Alphaproteobacteria</taxon>
        <taxon>Hyphomicrobiales</taxon>
        <taxon>Xanthobacteraceae</taxon>
        <taxon>Ancylobacter</taxon>
    </lineage>
</organism>
<dbReference type="PRINTS" id="PR00344">
    <property type="entry name" value="BCTRLSENSOR"/>
</dbReference>
<evidence type="ECO:0000256" key="5">
    <source>
        <dbReference type="ARBA" id="ARBA00022777"/>
    </source>
</evidence>
<evidence type="ECO:0000256" key="2">
    <source>
        <dbReference type="ARBA" id="ARBA00012438"/>
    </source>
</evidence>
<dbReference type="PANTHER" id="PTHR43065">
    <property type="entry name" value="SENSOR HISTIDINE KINASE"/>
    <property type="match status" value="1"/>
</dbReference>
<comment type="caution">
    <text evidence="12">The sequence shown here is derived from an EMBL/GenBank/DDBJ whole genome shotgun (WGS) entry which is preliminary data.</text>
</comment>
<dbReference type="InterPro" id="IPR013656">
    <property type="entry name" value="PAS_4"/>
</dbReference>
<dbReference type="PROSITE" id="PS50112">
    <property type="entry name" value="PAS"/>
    <property type="match status" value="2"/>
</dbReference>
<dbReference type="InterPro" id="IPR011006">
    <property type="entry name" value="CheY-like_superfamily"/>
</dbReference>
<dbReference type="PROSITE" id="PS50109">
    <property type="entry name" value="HIS_KIN"/>
    <property type="match status" value="1"/>
</dbReference>
<sequence length="1010" mass="109255">MHNPSTTTAGARPTDGTVPGWRVARSAQSEMGRLIESHDWTRSPLGLQAGWSAALGHAVRMLLPARAQIVLFWGPDFCALYNDAYSPTIGAKHPHALGRPAHEYWSELWSDLHPLLAHVRDTGETLHANDRPFYIERHGFGESVYFDISYSPVADDDGSVGGVLCIVNETTPRIRAQAALKESSERLTLATRAADIGIWDYDPVSGTLLWDERCRRLFGLSPDAPVTYEGSFLAGLHPDDRARTVAAVAGALEEGGTGQYDVEYRTIGIEDGIERWIEATGRTIFEAGTARRFVGTVRDITADKAAEAALAAASRALREETYALETLNGTAMQVAAELDLDRLVESVVGAGAALSGAAFGGFLNRVEDGSRVADPCTAQGRVPGFPMPIPPALLTATFEGGPLRCDDLTTDAARIAAGLYGPEGEGGSAVRSYLAVPVVSRSGAVLGGLFYGHGQPGIFTERAERLIRGLAAQAAIGIDNARLFQAQQYLNRSLEEQVAARTQERDRIWTLARDPFLVIDRDGTWISASPAWTEILGWTNDELIGRDARWMAHPDEQSEVPGGLARLAAGAAGERLQARLRARDGSYRWFSWTAAPQGELIYCVARDITAEKQAAEALRQAEENLRHAQKMETVGQLTGGIAHDFNNLLQIVTGNLEIIGRNLPAEPARLHRSLDHAMTGARRAATLTQRLLAFARQQPLAPRRLEPNRLVAGMSELLHRTLGETIEIETVEAARLWPVEADPNQLENAILNLAINARDAMPEGGKLTIETSNAWMDEAAARHAELPAGQYVVLSVSDTGSGMDEATIGRAFEPFFTTKEVGRGTGLGLSMVYGFVRQSGGHVKIYSEPGHGTSVKIFLPRFVGPAEAEDEADSAPAPEAGRNETVLVCEDDAGVRTYSLEVLRELGYRVLEAEDAEAALAIIERGDRVDLLFTDVVLPGGRTGADLARLARERRPELKVLFTTGYARNAIVHHGRLDAGVELITKPFTYADLAARVRDLLDGAPVLGQG</sequence>
<dbReference type="SMART" id="SM00388">
    <property type="entry name" value="HisKA"/>
    <property type="match status" value="1"/>
</dbReference>
<dbReference type="SUPFAM" id="SSF55785">
    <property type="entry name" value="PYP-like sensor domain (PAS domain)"/>
    <property type="match status" value="3"/>
</dbReference>
<feature type="domain" description="PAC" evidence="11">
    <location>
        <begin position="129"/>
        <end position="182"/>
    </location>
</feature>
<evidence type="ECO:0000259" key="10">
    <source>
        <dbReference type="PROSITE" id="PS50112"/>
    </source>
</evidence>
<dbReference type="PROSITE" id="PS50110">
    <property type="entry name" value="RESPONSE_REGULATORY"/>
    <property type="match status" value="1"/>
</dbReference>
<dbReference type="InterPro" id="IPR036890">
    <property type="entry name" value="HATPase_C_sf"/>
</dbReference>
<evidence type="ECO:0000256" key="7">
    <source>
        <dbReference type="SAM" id="MobiDB-lite"/>
    </source>
</evidence>
<protein>
    <recommendedName>
        <fullName evidence="2">histidine kinase</fullName>
        <ecNumber evidence="2">2.7.13.3</ecNumber>
    </recommendedName>
</protein>
<gene>
    <name evidence="12" type="ORF">MWN34_08440</name>
</gene>
<dbReference type="InterPro" id="IPR001610">
    <property type="entry name" value="PAC"/>
</dbReference>
<feature type="modified residue" description="4-aspartylphosphate" evidence="6">
    <location>
        <position position="935"/>
    </location>
</feature>
<dbReference type="CDD" id="cd16919">
    <property type="entry name" value="HATPase_CckA-like"/>
    <property type="match status" value="1"/>
</dbReference>
<dbReference type="SUPFAM" id="SSF47384">
    <property type="entry name" value="Homodimeric domain of signal transducing histidine kinase"/>
    <property type="match status" value="1"/>
</dbReference>
<feature type="domain" description="Response regulatory" evidence="9">
    <location>
        <begin position="885"/>
        <end position="1001"/>
    </location>
</feature>
<dbReference type="SMART" id="SM00065">
    <property type="entry name" value="GAF"/>
    <property type="match status" value="1"/>
</dbReference>
<dbReference type="Pfam" id="PF13185">
    <property type="entry name" value="GAF_2"/>
    <property type="match status" value="1"/>
</dbReference>
<feature type="domain" description="Histidine kinase" evidence="8">
    <location>
        <begin position="640"/>
        <end position="863"/>
    </location>
</feature>
<dbReference type="InterPro" id="IPR035965">
    <property type="entry name" value="PAS-like_dom_sf"/>
</dbReference>
<dbReference type="InterPro" id="IPR005467">
    <property type="entry name" value="His_kinase_dom"/>
</dbReference>
<dbReference type="InterPro" id="IPR003594">
    <property type="entry name" value="HATPase_dom"/>
</dbReference>
<dbReference type="SUPFAM" id="SSF52172">
    <property type="entry name" value="CheY-like"/>
    <property type="match status" value="1"/>
</dbReference>
<dbReference type="Gene3D" id="3.40.50.2300">
    <property type="match status" value="1"/>
</dbReference>
<dbReference type="InterPro" id="IPR029016">
    <property type="entry name" value="GAF-like_dom_sf"/>
</dbReference>
<feature type="domain" description="PAC" evidence="11">
    <location>
        <begin position="260"/>
        <end position="312"/>
    </location>
</feature>
<feature type="region of interest" description="Disordered" evidence="7">
    <location>
        <begin position="1"/>
        <end position="20"/>
    </location>
</feature>
<dbReference type="CDD" id="cd00130">
    <property type="entry name" value="PAS"/>
    <property type="match status" value="2"/>
</dbReference>
<dbReference type="EMBL" id="JALKCH010000005">
    <property type="protein sequence ID" value="MCK0196940.1"/>
    <property type="molecule type" value="Genomic_DNA"/>
</dbReference>
<feature type="domain" description="PAS" evidence="10">
    <location>
        <begin position="183"/>
        <end position="255"/>
    </location>
</feature>
<keyword evidence="5" id="KW-0418">Kinase</keyword>
<feature type="domain" description="PAS" evidence="10">
    <location>
        <begin position="514"/>
        <end position="571"/>
    </location>
</feature>
<dbReference type="InterPro" id="IPR000014">
    <property type="entry name" value="PAS"/>
</dbReference>
<evidence type="ECO:0000256" key="6">
    <source>
        <dbReference type="PROSITE-ProRule" id="PRU00169"/>
    </source>
</evidence>
<dbReference type="SUPFAM" id="SSF55874">
    <property type="entry name" value="ATPase domain of HSP90 chaperone/DNA topoisomerase II/histidine kinase"/>
    <property type="match status" value="1"/>
</dbReference>
<evidence type="ECO:0000256" key="4">
    <source>
        <dbReference type="ARBA" id="ARBA00022679"/>
    </source>
</evidence>
<evidence type="ECO:0000313" key="12">
    <source>
        <dbReference type="EMBL" id="MCK0196940.1"/>
    </source>
</evidence>
<name>A0ABT0DAI3_9HYPH</name>
<dbReference type="InterPro" id="IPR003018">
    <property type="entry name" value="GAF"/>
</dbReference>
<dbReference type="EC" id="2.7.13.3" evidence="2"/>
<dbReference type="SMART" id="SM00086">
    <property type="entry name" value="PAC"/>
    <property type="match status" value="3"/>
</dbReference>
<dbReference type="SUPFAM" id="SSF55781">
    <property type="entry name" value="GAF domain-like"/>
    <property type="match status" value="1"/>
</dbReference>
<dbReference type="Gene3D" id="3.30.565.10">
    <property type="entry name" value="Histidine kinase-like ATPase, C-terminal domain"/>
    <property type="match status" value="1"/>
</dbReference>
<dbReference type="InterPro" id="IPR004358">
    <property type="entry name" value="Sig_transdc_His_kin-like_C"/>
</dbReference>
<dbReference type="Pfam" id="PF08448">
    <property type="entry name" value="PAS_4"/>
    <property type="match status" value="2"/>
</dbReference>
<dbReference type="PROSITE" id="PS50113">
    <property type="entry name" value="PAC"/>
    <property type="match status" value="2"/>
</dbReference>
<dbReference type="Gene3D" id="1.10.287.130">
    <property type="match status" value="1"/>
</dbReference>
<reference evidence="12 13" key="1">
    <citation type="submission" date="2022-04" db="EMBL/GenBank/DDBJ databases">
        <authorList>
            <person name="Grouzdev D.S."/>
            <person name="Pantiukh K.S."/>
            <person name="Krutkina M.S."/>
        </authorList>
    </citation>
    <scope>NUCLEOTIDE SEQUENCE [LARGE SCALE GENOMIC DNA]</scope>
    <source>
        <strain evidence="12 13">6x-1</strain>
    </source>
</reference>
<dbReference type="Pfam" id="PF08447">
    <property type="entry name" value="PAS_3"/>
    <property type="match status" value="1"/>
</dbReference>
<dbReference type="SMART" id="SM00448">
    <property type="entry name" value="REC"/>
    <property type="match status" value="1"/>
</dbReference>
<dbReference type="InterPro" id="IPR000700">
    <property type="entry name" value="PAS-assoc_C"/>
</dbReference>
<keyword evidence="3 6" id="KW-0597">Phosphoprotein</keyword>
<dbReference type="NCBIfam" id="TIGR00229">
    <property type="entry name" value="sensory_box"/>
    <property type="match status" value="2"/>
</dbReference>
<evidence type="ECO:0000256" key="3">
    <source>
        <dbReference type="ARBA" id="ARBA00022553"/>
    </source>
</evidence>
<keyword evidence="4" id="KW-0808">Transferase</keyword>